<feature type="compositionally biased region" description="Polar residues" evidence="1">
    <location>
        <begin position="192"/>
        <end position="232"/>
    </location>
</feature>
<feature type="region of interest" description="Disordered" evidence="1">
    <location>
        <begin position="1"/>
        <end position="153"/>
    </location>
</feature>
<dbReference type="AlphaFoldDB" id="A0AAD7XEQ5"/>
<reference evidence="3" key="1">
    <citation type="submission" date="2022-11" db="EMBL/GenBank/DDBJ databases">
        <title>Genome Sequence of Cubamyces cubensis.</title>
        <authorList>
            <person name="Buettner E."/>
        </authorList>
    </citation>
    <scope>NUCLEOTIDE SEQUENCE</scope>
    <source>
        <strain evidence="3">MPL-01</strain>
    </source>
</reference>
<keyword evidence="2" id="KW-0472">Membrane</keyword>
<proteinExistence type="predicted"/>
<gene>
    <name evidence="3" type="ORF">ONZ51_g1626</name>
</gene>
<feature type="compositionally biased region" description="Low complexity" evidence="1">
    <location>
        <begin position="455"/>
        <end position="469"/>
    </location>
</feature>
<evidence type="ECO:0000256" key="2">
    <source>
        <dbReference type="SAM" id="Phobius"/>
    </source>
</evidence>
<feature type="compositionally biased region" description="Polar residues" evidence="1">
    <location>
        <begin position="534"/>
        <end position="544"/>
    </location>
</feature>
<dbReference type="EMBL" id="JAPEVG010000022">
    <property type="protein sequence ID" value="KAJ8495653.1"/>
    <property type="molecule type" value="Genomic_DNA"/>
</dbReference>
<feature type="compositionally biased region" description="Pro residues" evidence="1">
    <location>
        <begin position="552"/>
        <end position="578"/>
    </location>
</feature>
<feature type="region of interest" description="Disordered" evidence="1">
    <location>
        <begin position="373"/>
        <end position="393"/>
    </location>
</feature>
<keyword evidence="2" id="KW-0812">Transmembrane</keyword>
<feature type="compositionally biased region" description="Low complexity" evidence="1">
    <location>
        <begin position="605"/>
        <end position="618"/>
    </location>
</feature>
<feature type="region of interest" description="Disordered" evidence="1">
    <location>
        <begin position="166"/>
        <end position="241"/>
    </location>
</feature>
<feature type="region of interest" description="Disordered" evidence="1">
    <location>
        <begin position="405"/>
        <end position="618"/>
    </location>
</feature>
<feature type="compositionally biased region" description="Low complexity" evidence="1">
    <location>
        <begin position="47"/>
        <end position="138"/>
    </location>
</feature>
<sequence>MAEHTQADTQSSVSPQASASASGSAASQISSPAPSGTDDGRDPAPPQSSQSGSASSTASKPASSQSQASSTPLAPASSPSDSASAPASISHSVATQHSVSSGSPESSPTPSKSPDTGSSTSPTSTLHAVSSPSSPAPASHDHTQPASIIPPGFTVVDPVVHSTIPASRSSQALGSSAAASHSSESEPALTPLAQNDVSGHATASASNNPAPEVQQSPSPAQPTPVSSPASDSSPHDIKNTSGMVQANANSASPTSTSTVTDQPETTLSTPFFVTVTDAKHHTSLSVPPIFTSIVVSQLPDGQQVSVTHVIANPTGIYGVEIDSNHGFFSNSGVVAGVFLVVGIAITAGFVGICLFLRRRRRNPRFIDTISRPLPMPDNPFEDPRDLPPPQMRYASGYTDRTLIIDSGVANRNETRPQRSPFDDDMAPAALNRPPSSRSASRYNGLGLAGIGAHGRSGSTDSSRSSTASRSRSRHTSGQSGGVGLAITSDFPQGAVVRERRPDAPPPSAQSSPSIYPPTLPNEDDEGVLVDVPLNRTSNSSTPSVHSVARKPVPSPDLIPGSPSPTPTSPPPVVSPTPRTPQAAARPPVIPPTQPPQTEQLERDAAALPASLQASADHA</sequence>
<feature type="compositionally biased region" description="Low complexity" evidence="1">
    <location>
        <begin position="10"/>
        <end position="35"/>
    </location>
</feature>
<evidence type="ECO:0000313" key="3">
    <source>
        <dbReference type="EMBL" id="KAJ8495653.1"/>
    </source>
</evidence>
<feature type="transmembrane region" description="Helical" evidence="2">
    <location>
        <begin position="333"/>
        <end position="356"/>
    </location>
</feature>
<keyword evidence="2" id="KW-1133">Transmembrane helix</keyword>
<comment type="caution">
    <text evidence="3">The sequence shown here is derived from an EMBL/GenBank/DDBJ whole genome shotgun (WGS) entry which is preliminary data.</text>
</comment>
<accession>A0AAD7XEQ5</accession>
<evidence type="ECO:0000256" key="1">
    <source>
        <dbReference type="SAM" id="MobiDB-lite"/>
    </source>
</evidence>
<evidence type="ECO:0000313" key="4">
    <source>
        <dbReference type="Proteomes" id="UP001215151"/>
    </source>
</evidence>
<name>A0AAD7XEQ5_9APHY</name>
<feature type="compositionally biased region" description="Low complexity" evidence="1">
    <location>
        <begin position="166"/>
        <end position="182"/>
    </location>
</feature>
<protein>
    <submittedName>
        <fullName evidence="3">Uncharacterized protein</fullName>
    </submittedName>
</protein>
<organism evidence="3 4">
    <name type="scientific">Trametes cubensis</name>
    <dbReference type="NCBI Taxonomy" id="1111947"/>
    <lineage>
        <taxon>Eukaryota</taxon>
        <taxon>Fungi</taxon>
        <taxon>Dikarya</taxon>
        <taxon>Basidiomycota</taxon>
        <taxon>Agaricomycotina</taxon>
        <taxon>Agaricomycetes</taxon>
        <taxon>Polyporales</taxon>
        <taxon>Polyporaceae</taxon>
        <taxon>Trametes</taxon>
    </lineage>
</organism>
<dbReference type="Proteomes" id="UP001215151">
    <property type="component" value="Unassembled WGS sequence"/>
</dbReference>
<keyword evidence="4" id="KW-1185">Reference proteome</keyword>